<keyword evidence="3" id="KW-1003">Cell membrane</keyword>
<dbReference type="EMBL" id="LT906465">
    <property type="protein sequence ID" value="SNV41307.1"/>
    <property type="molecule type" value="Genomic_DNA"/>
</dbReference>
<feature type="domain" description="MacB-like periplasmic core" evidence="9">
    <location>
        <begin position="31"/>
        <end position="240"/>
    </location>
</feature>
<protein>
    <submittedName>
        <fullName evidence="10">Lipoprotein-releasing system transmembrane protein lolE</fullName>
    </submittedName>
</protein>
<dbReference type="GO" id="GO:0044874">
    <property type="term" value="P:lipoprotein localization to outer membrane"/>
    <property type="evidence" value="ECO:0007669"/>
    <property type="project" value="TreeGrafter"/>
</dbReference>
<dbReference type="KEGG" id="ctak:4412677_00901"/>
<evidence type="ECO:0000313" key="10">
    <source>
        <dbReference type="EMBL" id="SNV41307.1"/>
    </source>
</evidence>
<evidence type="ECO:0000259" key="8">
    <source>
        <dbReference type="Pfam" id="PF02687"/>
    </source>
</evidence>
<dbReference type="AlphaFoldDB" id="A0A239X3N0"/>
<evidence type="ECO:0000256" key="7">
    <source>
        <dbReference type="SAM" id="Phobius"/>
    </source>
</evidence>
<keyword evidence="6 7" id="KW-0472">Membrane</keyword>
<comment type="similarity">
    <text evidence="2">Belongs to the ABC-4 integral membrane protein family. LolC/E subfamily.</text>
</comment>
<sequence>MNFPLYFSKKIAFSKDNKNNLSRIIIFIGRLSVALGIIVSLITVATGIGSKNAIKNRMADFGGAIQIKSQKSNSSYNSSVLSTENFQFKKIQELPDVAATQKFVTVSGIMRTEDNFAGIIFKGISSDFDHKRFEKFLVEGETPRVKEGVYNGNVVLSQKIANDLHKKVGDSIVTIFSKEDQKPLYRKFRISGIYKTDIKMIDDLFVIGGINHARKIQNFEKDQNGGYEIFLKDNDRIDSVFPVIEKLSGYKNYAEKVTDKYPQIVDWINIFDTNIALIITIMLVVVVINIIMVLLILIIERTNSIGMLKTLGANNRQIRAIFINYTLLIMIPGLVIGNVIGLGFLLIQKIFGIIKLNPENYYVSVVPVDLNPLYILSISLGILIISAIALVLPSYLISKISPVKAIKYN</sequence>
<dbReference type="Proteomes" id="UP000215196">
    <property type="component" value="Chromosome 1"/>
</dbReference>
<dbReference type="InterPro" id="IPR025857">
    <property type="entry name" value="MacB_PCD"/>
</dbReference>
<keyword evidence="11" id="KW-1185">Reference proteome</keyword>
<dbReference type="PANTHER" id="PTHR30489">
    <property type="entry name" value="LIPOPROTEIN-RELEASING SYSTEM TRANSMEMBRANE PROTEIN LOLE"/>
    <property type="match status" value="1"/>
</dbReference>
<dbReference type="Pfam" id="PF02687">
    <property type="entry name" value="FtsX"/>
    <property type="match status" value="1"/>
</dbReference>
<dbReference type="InterPro" id="IPR051447">
    <property type="entry name" value="Lipoprotein-release_system"/>
</dbReference>
<evidence type="ECO:0000256" key="3">
    <source>
        <dbReference type="ARBA" id="ARBA00022475"/>
    </source>
</evidence>
<keyword evidence="5 7" id="KW-1133">Transmembrane helix</keyword>
<organism evidence="10 11">
    <name type="scientific">Chryseobacterium taklimakanense</name>
    <dbReference type="NCBI Taxonomy" id="536441"/>
    <lineage>
        <taxon>Bacteria</taxon>
        <taxon>Pseudomonadati</taxon>
        <taxon>Bacteroidota</taxon>
        <taxon>Flavobacteriia</taxon>
        <taxon>Flavobacteriales</taxon>
        <taxon>Weeksellaceae</taxon>
        <taxon>Chryseobacterium group</taxon>
        <taxon>Chryseobacterium</taxon>
    </lineage>
</organism>
<evidence type="ECO:0000313" key="11">
    <source>
        <dbReference type="Proteomes" id="UP000215196"/>
    </source>
</evidence>
<feature type="transmembrane region" description="Helical" evidence="7">
    <location>
        <begin position="21"/>
        <end position="48"/>
    </location>
</feature>
<keyword evidence="4 7" id="KW-0812">Transmembrane</keyword>
<feature type="transmembrane region" description="Helical" evidence="7">
    <location>
        <begin position="373"/>
        <end position="397"/>
    </location>
</feature>
<accession>A0A239X3N0</accession>
<name>A0A239X3N0_9FLAO</name>
<dbReference type="RefSeq" id="WP_095070794.1">
    <property type="nucleotide sequence ID" value="NZ_LT906465.1"/>
</dbReference>
<evidence type="ECO:0000256" key="2">
    <source>
        <dbReference type="ARBA" id="ARBA00005236"/>
    </source>
</evidence>
<evidence type="ECO:0000256" key="5">
    <source>
        <dbReference type="ARBA" id="ARBA00022989"/>
    </source>
</evidence>
<evidence type="ECO:0000259" key="9">
    <source>
        <dbReference type="Pfam" id="PF12704"/>
    </source>
</evidence>
<evidence type="ECO:0000256" key="6">
    <source>
        <dbReference type="ARBA" id="ARBA00023136"/>
    </source>
</evidence>
<keyword evidence="10" id="KW-0449">Lipoprotein</keyword>
<reference evidence="10 11" key="1">
    <citation type="submission" date="2017-06" db="EMBL/GenBank/DDBJ databases">
        <authorList>
            <consortium name="Pathogen Informatics"/>
        </authorList>
    </citation>
    <scope>NUCLEOTIDE SEQUENCE [LARGE SCALE GENOMIC DNA]</scope>
    <source>
        <strain evidence="10 11">NCTC13490</strain>
    </source>
</reference>
<feature type="transmembrane region" description="Helical" evidence="7">
    <location>
        <begin position="275"/>
        <end position="299"/>
    </location>
</feature>
<comment type="subcellular location">
    <subcellularLocation>
        <location evidence="1">Cell membrane</location>
        <topology evidence="1">Multi-pass membrane protein</topology>
    </subcellularLocation>
</comment>
<dbReference type="Pfam" id="PF12704">
    <property type="entry name" value="MacB_PCD"/>
    <property type="match status" value="1"/>
</dbReference>
<feature type="domain" description="ABC3 transporter permease C-terminal" evidence="8">
    <location>
        <begin position="277"/>
        <end position="402"/>
    </location>
</feature>
<gene>
    <name evidence="10" type="primary">lolE</name>
    <name evidence="10" type="ORF">SAMEA4412677_00901</name>
</gene>
<dbReference type="PANTHER" id="PTHR30489:SF0">
    <property type="entry name" value="LIPOPROTEIN-RELEASING SYSTEM TRANSMEMBRANE PROTEIN LOLE"/>
    <property type="match status" value="1"/>
</dbReference>
<evidence type="ECO:0000256" key="4">
    <source>
        <dbReference type="ARBA" id="ARBA00022692"/>
    </source>
</evidence>
<dbReference type="InterPro" id="IPR003838">
    <property type="entry name" value="ABC3_permease_C"/>
</dbReference>
<proteinExistence type="inferred from homology"/>
<feature type="transmembrane region" description="Helical" evidence="7">
    <location>
        <begin position="320"/>
        <end position="353"/>
    </location>
</feature>
<dbReference type="GO" id="GO:0098797">
    <property type="term" value="C:plasma membrane protein complex"/>
    <property type="evidence" value="ECO:0007669"/>
    <property type="project" value="TreeGrafter"/>
</dbReference>
<evidence type="ECO:0000256" key="1">
    <source>
        <dbReference type="ARBA" id="ARBA00004651"/>
    </source>
</evidence>